<dbReference type="Proteomes" id="UP000254572">
    <property type="component" value="Unassembled WGS sequence"/>
</dbReference>
<dbReference type="RefSeq" id="WP_147293450.1">
    <property type="nucleotide sequence ID" value="NZ_JBHLZC010000001.1"/>
</dbReference>
<reference evidence="1 2" key="1">
    <citation type="submission" date="2018-06" db="EMBL/GenBank/DDBJ databases">
        <authorList>
            <consortium name="Pathogen Informatics"/>
            <person name="Doyle S."/>
        </authorList>
    </citation>
    <scope>NUCLEOTIDE SEQUENCE [LARGE SCALE GENOMIC DNA]</scope>
    <source>
        <strain evidence="1 2">NCTC13294</strain>
    </source>
</reference>
<proteinExistence type="predicted"/>
<protein>
    <submittedName>
        <fullName evidence="1">Uncharacterized protein</fullName>
    </submittedName>
</protein>
<sequence length="246" mass="28875">MAIKKPTIWMLDVRKIARKLRGFELSFPGIYDYVKDRYEFSKKKSPTEEEKSGFHRINEAYINRVIDPYSINKPLHLEHLPTTMYSSSKVGKDVIFPDIFIINDGYLILSTKLAEIFQQFRTGITEIYPVRFYDLQLDEYVDNKFYYFINVCEAHHYFLPEKSEGSSMPYLKFSGPIDGHEYYHSPRDKEGCLEFAFSKDALHAPVDLWHDPWICDSIFISDNLMKVIRDVGINNRSVPAFPCRLV</sequence>
<accession>A0A381E4J3</accession>
<evidence type="ECO:0000313" key="2">
    <source>
        <dbReference type="Proteomes" id="UP000254572"/>
    </source>
</evidence>
<gene>
    <name evidence="1" type="ORF">NCTC13294_00937</name>
</gene>
<organism evidence="1 2">
    <name type="scientific">Cardiobacterium valvarum</name>
    <dbReference type="NCBI Taxonomy" id="194702"/>
    <lineage>
        <taxon>Bacteria</taxon>
        <taxon>Pseudomonadati</taxon>
        <taxon>Pseudomonadota</taxon>
        <taxon>Gammaproteobacteria</taxon>
        <taxon>Cardiobacteriales</taxon>
        <taxon>Cardiobacteriaceae</taxon>
        <taxon>Cardiobacterium</taxon>
    </lineage>
</organism>
<dbReference type="AlphaFoldDB" id="A0A381E4J3"/>
<dbReference type="EMBL" id="UFUW01000001">
    <property type="protein sequence ID" value="SUX21209.1"/>
    <property type="molecule type" value="Genomic_DNA"/>
</dbReference>
<dbReference type="OrthoDB" id="8610081at2"/>
<evidence type="ECO:0000313" key="1">
    <source>
        <dbReference type="EMBL" id="SUX21209.1"/>
    </source>
</evidence>
<keyword evidence="2" id="KW-1185">Reference proteome</keyword>
<name>A0A381E4J3_9GAMM</name>